<evidence type="ECO:0000313" key="1">
    <source>
        <dbReference type="EMBL" id="KKT92443.1"/>
    </source>
</evidence>
<reference evidence="1 2" key="1">
    <citation type="journal article" date="2015" name="Nature">
        <title>rRNA introns, odd ribosomes, and small enigmatic genomes across a large radiation of phyla.</title>
        <authorList>
            <person name="Brown C.T."/>
            <person name="Hug L.A."/>
            <person name="Thomas B.C."/>
            <person name="Sharon I."/>
            <person name="Castelle C.J."/>
            <person name="Singh A."/>
            <person name="Wilkins M.J."/>
            <person name="Williams K.H."/>
            <person name="Banfield J.F."/>
        </authorList>
    </citation>
    <scope>NUCLEOTIDE SEQUENCE [LARGE SCALE GENOMIC DNA]</scope>
</reference>
<gene>
    <name evidence="1" type="ORF">UW92_C0001G0009</name>
</gene>
<proteinExistence type="predicted"/>
<name>A0A0G1L9M9_9BACT</name>
<comment type="caution">
    <text evidence="1">The sequence shown here is derived from an EMBL/GenBank/DDBJ whole genome shotgun (WGS) entry which is preliminary data.</text>
</comment>
<dbReference type="EMBL" id="LCKF01000001">
    <property type="protein sequence ID" value="KKT92443.1"/>
    <property type="molecule type" value="Genomic_DNA"/>
</dbReference>
<dbReference type="Proteomes" id="UP000033966">
    <property type="component" value="Unassembled WGS sequence"/>
</dbReference>
<sequence length="133" mass="14533">MITSIRISKVEATRNKEDEISGLNVNISVDSVTVKGSDIAINFNYSVAYAEDVGELKMWGVVTSREDAKMSKEIADRWAKEKRLPDAFAELVLNAINYACGTNGVLVVRAINLSPPIMPPRIQIGNQPPGKSN</sequence>
<evidence type="ECO:0000313" key="2">
    <source>
        <dbReference type="Proteomes" id="UP000033966"/>
    </source>
</evidence>
<dbReference type="AlphaFoldDB" id="A0A0G1L9M9"/>
<protein>
    <submittedName>
        <fullName evidence="1">Uncharacterized protein</fullName>
    </submittedName>
</protein>
<accession>A0A0G1L9M9</accession>
<organism evidence="1 2">
    <name type="scientific">Candidatus Jorgensenbacteria bacterium GW2011_GWA2_45_13</name>
    <dbReference type="NCBI Taxonomy" id="1618662"/>
    <lineage>
        <taxon>Bacteria</taxon>
        <taxon>Candidatus Joergenseniibacteriota</taxon>
    </lineage>
</organism>